<evidence type="ECO:0000256" key="1">
    <source>
        <dbReference type="ARBA" id="ARBA00004571"/>
    </source>
</evidence>
<evidence type="ECO:0000313" key="10">
    <source>
        <dbReference type="EMBL" id="MBB3701601.1"/>
    </source>
</evidence>
<keyword evidence="4 7" id="KW-0812">Transmembrane</keyword>
<dbReference type="NCBIfam" id="TIGR04056">
    <property type="entry name" value="OMP_RagA_SusC"/>
    <property type="match status" value="1"/>
</dbReference>
<comment type="subcellular location">
    <subcellularLocation>
        <location evidence="1 7">Cell outer membrane</location>
        <topology evidence="1 7">Multi-pass membrane protein</topology>
    </subcellularLocation>
</comment>
<evidence type="ECO:0000256" key="2">
    <source>
        <dbReference type="ARBA" id="ARBA00022448"/>
    </source>
</evidence>
<keyword evidence="3 7" id="KW-1134">Transmembrane beta strand</keyword>
<keyword evidence="8" id="KW-0732">Signal</keyword>
<dbReference type="InterPro" id="IPR008969">
    <property type="entry name" value="CarboxyPept-like_regulatory"/>
</dbReference>
<dbReference type="AlphaFoldDB" id="A0A7W5UHU6"/>
<sequence length="1136" mass="127393">MNNIKRTNMMQGVIRAGVCLFMLSGTCVLSAQEADTTAVAVQTKVAPAKAKTVAPKYEMKQVSGHIFDAATKKPLAGVRVQALSNRFYTTMTDENGAYTISVPIFVTALYVNLDGYNAVQLGIKDAEKQDAVLYNGIVKSLYGDGTDIFNTASMSLDNSSAITIENDIENHLNGNVRAINRGGMPAQGAFLLMNGLNSLNANTQPLVVIDGVVQDMQYNRATLHDGFVNNIFNIIDPEDIESVETIKNGVAFYGSRGANGVIKITTRRGHSMVTRIKIRAYGGFETVHNKIPVMNGNQYRSYVSEFLGTTEYAKSLSSSQNIPFLNEDPNYLFYPMYHNNTDWQSDLYSTAFTQNYKVGVEGGDDIAMYNLSLGFTQSNATAKKNDFNRLNIRFNTDVTLTKNLTSSIDIGYARNAYNLRDNGWAEDYSRRHISSPNVLGLIQSPFISPYAYFVGYKNGGLYLGHTDKVYAGKNYNDTNNPFSFASKYGFAGLVNPYWTLLNGEGNNKNYQEQTQFNLNIAPKYQVNKYLTIQNRFSYILSRSNEKYYLPYNGTPTMEVEGLGDVYSIVRSQFGKETTLFNDFQVNWTRQFGAHAVDILGGFRYSAYSYSDSHVSGYNNDNDKMPNMSYSLQYKDYGGTNDTWNNLSYYVNGSYNYRNRYFLNAIVAMDASSRFGKEAKDGLKLAGVRWGFFPSLQAGWVVSNEDWFNVKAINYLKLTAGYEVSGNDDVDYYASRTYFANRKYLDRATALVLANIENPTIQWETTRKLNLGLNTNMFDNRLSLGLNWFYAKTSNLLAQKSVSDITGLRTMWANDGALKNTGVEFNTNAVLINHKDWRWQAGFTIGHYKNELTKLPTSDLNYITSYPLDANGKRIEESAQVLHGVLSSVYGNKNILSAVGRSVGVFYGYKTAGVFSTDAQAAQAGKYGYLRYPTGIASSPYRNFKAGDVHFVDQNGDGWINEADMVEIGNPNPTIYGNLYTTLSWKGLTLDVIFKYSLGNDIFNYQRSQLESQNNIWNQTTAVVNRWRYEGQVTDVPRPMASTNDEWVNNERFSDRWIEDGSFLKLKKLRLTYKLPLNLSWLQGLSVWGEVNNVFTVTKYLGSDPEVSVGNGVLYQGVDAGYLPSSRSFNFGVTINL</sequence>
<dbReference type="InterPro" id="IPR023996">
    <property type="entry name" value="TonB-dep_OMP_SusC/RagA"/>
</dbReference>
<dbReference type="Gene3D" id="2.60.40.1120">
    <property type="entry name" value="Carboxypeptidase-like, regulatory domain"/>
    <property type="match status" value="1"/>
</dbReference>
<reference evidence="10 11" key="1">
    <citation type="submission" date="2020-08" db="EMBL/GenBank/DDBJ databases">
        <title>Genomic Encyclopedia of Type Strains, Phase IV (KMG-IV): sequencing the most valuable type-strain genomes for metagenomic binning, comparative biology and taxonomic classification.</title>
        <authorList>
            <person name="Goeker M."/>
        </authorList>
    </citation>
    <scope>NUCLEOTIDE SEQUENCE [LARGE SCALE GENOMIC DNA]</scope>
    <source>
        <strain evidence="10 11">DSM 22548</strain>
    </source>
</reference>
<feature type="domain" description="TonB-dependent receptor plug" evidence="9">
    <location>
        <begin position="167"/>
        <end position="261"/>
    </location>
</feature>
<evidence type="ECO:0000256" key="8">
    <source>
        <dbReference type="SAM" id="SignalP"/>
    </source>
</evidence>
<dbReference type="Gene3D" id="2.40.170.20">
    <property type="entry name" value="TonB-dependent receptor, beta-barrel domain"/>
    <property type="match status" value="1"/>
</dbReference>
<dbReference type="PROSITE" id="PS52016">
    <property type="entry name" value="TONB_DEPENDENT_REC_3"/>
    <property type="match status" value="1"/>
</dbReference>
<dbReference type="InterPro" id="IPR036942">
    <property type="entry name" value="Beta-barrel_TonB_sf"/>
</dbReference>
<evidence type="ECO:0000256" key="4">
    <source>
        <dbReference type="ARBA" id="ARBA00022692"/>
    </source>
</evidence>
<dbReference type="InterPro" id="IPR039426">
    <property type="entry name" value="TonB-dep_rcpt-like"/>
</dbReference>
<keyword evidence="5 7" id="KW-0472">Membrane</keyword>
<dbReference type="SUPFAM" id="SSF56935">
    <property type="entry name" value="Porins"/>
    <property type="match status" value="1"/>
</dbReference>
<dbReference type="SUPFAM" id="SSF49464">
    <property type="entry name" value="Carboxypeptidase regulatory domain-like"/>
    <property type="match status" value="1"/>
</dbReference>
<accession>A0A7W5UHU6</accession>
<dbReference type="GO" id="GO:0009279">
    <property type="term" value="C:cell outer membrane"/>
    <property type="evidence" value="ECO:0007669"/>
    <property type="project" value="UniProtKB-SubCell"/>
</dbReference>
<comment type="caution">
    <text evidence="10">The sequence shown here is derived from an EMBL/GenBank/DDBJ whole genome shotgun (WGS) entry which is preliminary data.</text>
</comment>
<comment type="similarity">
    <text evidence="7">Belongs to the TonB-dependent receptor family.</text>
</comment>
<evidence type="ECO:0000256" key="3">
    <source>
        <dbReference type="ARBA" id="ARBA00022452"/>
    </source>
</evidence>
<evidence type="ECO:0000256" key="6">
    <source>
        <dbReference type="ARBA" id="ARBA00023237"/>
    </source>
</evidence>
<dbReference type="Proteomes" id="UP000541425">
    <property type="component" value="Unassembled WGS sequence"/>
</dbReference>
<dbReference type="InterPro" id="IPR037066">
    <property type="entry name" value="Plug_dom_sf"/>
</dbReference>
<organism evidence="10 11">
    <name type="scientific">Alloprevotella rava</name>
    <dbReference type="NCBI Taxonomy" id="671218"/>
    <lineage>
        <taxon>Bacteria</taxon>
        <taxon>Pseudomonadati</taxon>
        <taxon>Bacteroidota</taxon>
        <taxon>Bacteroidia</taxon>
        <taxon>Bacteroidales</taxon>
        <taxon>Prevotellaceae</taxon>
        <taxon>Alloprevotella</taxon>
    </lineage>
</organism>
<evidence type="ECO:0000313" key="11">
    <source>
        <dbReference type="Proteomes" id="UP000541425"/>
    </source>
</evidence>
<keyword evidence="2 7" id="KW-0813">Transport</keyword>
<dbReference type="InterPro" id="IPR018247">
    <property type="entry name" value="EF_Hand_1_Ca_BS"/>
</dbReference>
<dbReference type="PROSITE" id="PS00018">
    <property type="entry name" value="EF_HAND_1"/>
    <property type="match status" value="1"/>
</dbReference>
<evidence type="ECO:0000256" key="7">
    <source>
        <dbReference type="PROSITE-ProRule" id="PRU01360"/>
    </source>
</evidence>
<protein>
    <submittedName>
        <fullName evidence="10">TonB-linked SusC/RagA family outer membrane protein</fullName>
    </submittedName>
</protein>
<dbReference type="Pfam" id="PF07715">
    <property type="entry name" value="Plug"/>
    <property type="match status" value="1"/>
</dbReference>
<evidence type="ECO:0000259" key="9">
    <source>
        <dbReference type="Pfam" id="PF07715"/>
    </source>
</evidence>
<proteinExistence type="inferred from homology"/>
<gene>
    <name evidence="10" type="ORF">FHS60_000043</name>
</gene>
<dbReference type="InterPro" id="IPR012910">
    <property type="entry name" value="Plug_dom"/>
</dbReference>
<feature type="chain" id="PRO_5031033533" evidence="8">
    <location>
        <begin position="32"/>
        <end position="1136"/>
    </location>
</feature>
<evidence type="ECO:0000256" key="5">
    <source>
        <dbReference type="ARBA" id="ARBA00023136"/>
    </source>
</evidence>
<feature type="signal peptide" evidence="8">
    <location>
        <begin position="1"/>
        <end position="31"/>
    </location>
</feature>
<dbReference type="Gene3D" id="2.170.130.10">
    <property type="entry name" value="TonB-dependent receptor, plug domain"/>
    <property type="match status" value="1"/>
</dbReference>
<keyword evidence="6 7" id="KW-0998">Cell outer membrane</keyword>
<dbReference type="RefSeq" id="WP_244957381.1">
    <property type="nucleotide sequence ID" value="NZ_JACICA010000001.1"/>
</dbReference>
<dbReference type="EMBL" id="JACICA010000001">
    <property type="protein sequence ID" value="MBB3701601.1"/>
    <property type="molecule type" value="Genomic_DNA"/>
</dbReference>
<name>A0A7W5UHU6_9BACT</name>